<keyword evidence="8" id="KW-1185">Reference proteome</keyword>
<evidence type="ECO:0000256" key="2">
    <source>
        <dbReference type="ARBA" id="ARBA00005466"/>
    </source>
</evidence>
<reference evidence="7 8" key="1">
    <citation type="journal article" date="2016" name="Genome Biol. Evol.">
        <title>Divergent and convergent evolution of fungal pathogenicity.</title>
        <authorList>
            <person name="Shang Y."/>
            <person name="Xiao G."/>
            <person name="Zheng P."/>
            <person name="Cen K."/>
            <person name="Zhan S."/>
            <person name="Wang C."/>
        </authorList>
    </citation>
    <scope>NUCLEOTIDE SEQUENCE [LARGE SCALE GENOMIC DNA]</scope>
    <source>
        <strain evidence="7 8">RCEF 2490</strain>
    </source>
</reference>
<dbReference type="InterPro" id="IPR016167">
    <property type="entry name" value="FAD-bd_PCMH_sub1"/>
</dbReference>
<sequence length="392" mass="41725">MASHDSATIAFHAPQPGAVVNINTEADVAATIKYCASKDIPFLAQNGGSGWSSSFHLDRRGVLINLAALSEVTFDADKTRATIGRGSSVKHTIDQASAAKALILTGNCNCVGTLGAILGRGFGNMMGLYGLGVDNVLSLRLVTADDQLSTVTASSDPDLFWALRGAGPNIGIVTSAVVKSYPSSGADLMAWSAFVAFSPDKLEQVFQAIQDINLELAINILVYMMPPGPPESTEPAVIVTMFLHRGDDTAGRAAFASIFAIGPVAVHTTVLPYHLWNSGADRFCLPGGRKQSYGTGIQTLHPGTWRQVWDKYIEFQKRTTAQHSIVLLEVYPMAKVRSVASNSASSPHRHVNFQAVAVPWYTDASLDAEATAFGSAVRDLWRAADGLPRHAG</sequence>
<keyword evidence="4" id="KW-0274">FAD</keyword>
<keyword evidence="5" id="KW-0560">Oxidoreductase</keyword>
<evidence type="ECO:0000256" key="1">
    <source>
        <dbReference type="ARBA" id="ARBA00001974"/>
    </source>
</evidence>
<dbReference type="STRING" id="1081109.A0A167VHS2"/>
<evidence type="ECO:0000256" key="5">
    <source>
        <dbReference type="ARBA" id="ARBA00023002"/>
    </source>
</evidence>
<feature type="domain" description="FAD-binding PCMH-type" evidence="6">
    <location>
        <begin position="12"/>
        <end position="183"/>
    </location>
</feature>
<dbReference type="Pfam" id="PF01565">
    <property type="entry name" value="FAD_binding_4"/>
    <property type="match status" value="1"/>
</dbReference>
<dbReference type="GO" id="GO:0016491">
    <property type="term" value="F:oxidoreductase activity"/>
    <property type="evidence" value="ECO:0007669"/>
    <property type="project" value="UniProtKB-KW"/>
</dbReference>
<dbReference type="InterPro" id="IPR050416">
    <property type="entry name" value="FAD-linked_Oxidoreductase"/>
</dbReference>
<evidence type="ECO:0000256" key="3">
    <source>
        <dbReference type="ARBA" id="ARBA00022630"/>
    </source>
</evidence>
<dbReference type="Gene3D" id="3.30.43.10">
    <property type="entry name" value="Uridine Diphospho-n-acetylenolpyruvylglucosamine Reductase, domain 2"/>
    <property type="match status" value="1"/>
</dbReference>
<dbReference type="SUPFAM" id="SSF56176">
    <property type="entry name" value="FAD-binding/transporter-associated domain-like"/>
    <property type="match status" value="1"/>
</dbReference>
<proteinExistence type="inferred from homology"/>
<dbReference type="Gene3D" id="3.30.465.10">
    <property type="match status" value="1"/>
</dbReference>
<dbReference type="InterPro" id="IPR016166">
    <property type="entry name" value="FAD-bd_PCMH"/>
</dbReference>
<comment type="similarity">
    <text evidence="2">Belongs to the oxygen-dependent FAD-linked oxidoreductase family.</text>
</comment>
<evidence type="ECO:0000313" key="8">
    <source>
        <dbReference type="Proteomes" id="UP000078544"/>
    </source>
</evidence>
<dbReference type="InterPro" id="IPR006094">
    <property type="entry name" value="Oxid_FAD_bind_N"/>
</dbReference>
<keyword evidence="3" id="KW-0285">Flavoprotein</keyword>
<evidence type="ECO:0000259" key="6">
    <source>
        <dbReference type="PROSITE" id="PS51387"/>
    </source>
</evidence>
<dbReference type="InterPro" id="IPR036318">
    <property type="entry name" value="FAD-bd_PCMH-like_sf"/>
</dbReference>
<dbReference type="PROSITE" id="PS51387">
    <property type="entry name" value="FAD_PCMH"/>
    <property type="match status" value="1"/>
</dbReference>
<comment type="cofactor">
    <cofactor evidence="1">
        <name>FAD</name>
        <dbReference type="ChEBI" id="CHEBI:57692"/>
    </cofactor>
</comment>
<dbReference type="GO" id="GO:0071949">
    <property type="term" value="F:FAD binding"/>
    <property type="evidence" value="ECO:0007669"/>
    <property type="project" value="InterPro"/>
</dbReference>
<protein>
    <submittedName>
        <fullName evidence="7">FAD binding domain-containing protein</fullName>
    </submittedName>
</protein>
<evidence type="ECO:0000313" key="7">
    <source>
        <dbReference type="EMBL" id="KZZ87547.1"/>
    </source>
</evidence>
<dbReference type="Proteomes" id="UP000078544">
    <property type="component" value="Unassembled WGS sequence"/>
</dbReference>
<dbReference type="PANTHER" id="PTHR42973:SF39">
    <property type="entry name" value="FAD-BINDING PCMH-TYPE DOMAIN-CONTAINING PROTEIN"/>
    <property type="match status" value="1"/>
</dbReference>
<accession>A0A167VHS2</accession>
<evidence type="ECO:0000256" key="4">
    <source>
        <dbReference type="ARBA" id="ARBA00022827"/>
    </source>
</evidence>
<dbReference type="PANTHER" id="PTHR42973">
    <property type="entry name" value="BINDING OXIDOREDUCTASE, PUTATIVE (AFU_ORTHOLOGUE AFUA_1G17690)-RELATED"/>
    <property type="match status" value="1"/>
</dbReference>
<dbReference type="EMBL" id="AZGY01000036">
    <property type="protein sequence ID" value="KZZ87547.1"/>
    <property type="molecule type" value="Genomic_DNA"/>
</dbReference>
<dbReference type="AlphaFoldDB" id="A0A167VHS2"/>
<dbReference type="OrthoDB" id="4958527at2759"/>
<gene>
    <name evidence="7" type="ORF">AAL_08353</name>
</gene>
<dbReference type="InterPro" id="IPR016169">
    <property type="entry name" value="FAD-bd_PCMH_sub2"/>
</dbReference>
<organism evidence="7 8">
    <name type="scientific">Moelleriella libera RCEF 2490</name>
    <dbReference type="NCBI Taxonomy" id="1081109"/>
    <lineage>
        <taxon>Eukaryota</taxon>
        <taxon>Fungi</taxon>
        <taxon>Dikarya</taxon>
        <taxon>Ascomycota</taxon>
        <taxon>Pezizomycotina</taxon>
        <taxon>Sordariomycetes</taxon>
        <taxon>Hypocreomycetidae</taxon>
        <taxon>Hypocreales</taxon>
        <taxon>Clavicipitaceae</taxon>
        <taxon>Moelleriella</taxon>
    </lineage>
</organism>
<name>A0A167VHS2_9HYPO</name>
<comment type="caution">
    <text evidence="7">The sequence shown here is derived from an EMBL/GenBank/DDBJ whole genome shotgun (WGS) entry which is preliminary data.</text>
</comment>
<dbReference type="Gene3D" id="3.40.462.20">
    <property type="match status" value="1"/>
</dbReference>